<proteinExistence type="predicted"/>
<reference evidence="2" key="1">
    <citation type="journal article" date="2016" name="Ticks Tick Borne Dis.">
        <title>De novo assembly and annotation of the salivary gland transcriptome of Rhipicephalus appendiculatus male and female ticks during blood feeding.</title>
        <authorList>
            <person name="de Castro M.H."/>
            <person name="de Klerk D."/>
            <person name="Pienaar R."/>
            <person name="Latif A.A."/>
            <person name="Rees D.J."/>
            <person name="Mans B.J."/>
        </authorList>
    </citation>
    <scope>NUCLEOTIDE SEQUENCE</scope>
    <source>
        <tissue evidence="2">Salivary glands</tissue>
    </source>
</reference>
<keyword evidence="1" id="KW-0732">Signal</keyword>
<feature type="signal peptide" evidence="1">
    <location>
        <begin position="1"/>
        <end position="22"/>
    </location>
</feature>
<evidence type="ECO:0000256" key="1">
    <source>
        <dbReference type="SAM" id="SignalP"/>
    </source>
</evidence>
<dbReference type="AlphaFoldDB" id="A0A131YF09"/>
<evidence type="ECO:0000313" key="2">
    <source>
        <dbReference type="EMBL" id="JAP77914.1"/>
    </source>
</evidence>
<sequence>MSPVSVLATVLVLALMISITESTERHVGRHYEQCADQPCIRQEDGTSTCTSPCNCVIPKDTRNYPQEGRCKDPEPRTDA</sequence>
<protein>
    <recommendedName>
        <fullName evidence="3">8 kDa Amblyomma family member</fullName>
    </recommendedName>
</protein>
<evidence type="ECO:0008006" key="3">
    <source>
        <dbReference type="Google" id="ProtNLM"/>
    </source>
</evidence>
<organism evidence="2">
    <name type="scientific">Rhipicephalus appendiculatus</name>
    <name type="common">Brown ear tick</name>
    <dbReference type="NCBI Taxonomy" id="34631"/>
    <lineage>
        <taxon>Eukaryota</taxon>
        <taxon>Metazoa</taxon>
        <taxon>Ecdysozoa</taxon>
        <taxon>Arthropoda</taxon>
        <taxon>Chelicerata</taxon>
        <taxon>Arachnida</taxon>
        <taxon>Acari</taxon>
        <taxon>Parasitiformes</taxon>
        <taxon>Ixodida</taxon>
        <taxon>Ixodoidea</taxon>
        <taxon>Ixodidae</taxon>
        <taxon>Rhipicephalinae</taxon>
        <taxon>Rhipicephalus</taxon>
        <taxon>Rhipicephalus</taxon>
    </lineage>
</organism>
<name>A0A131YF09_RHIAP</name>
<dbReference type="EMBL" id="GEDV01010643">
    <property type="protein sequence ID" value="JAP77914.1"/>
    <property type="molecule type" value="Transcribed_RNA"/>
</dbReference>
<accession>A0A131YF09</accession>
<feature type="chain" id="PRO_5007284877" description="8 kDa Amblyomma family member" evidence="1">
    <location>
        <begin position="23"/>
        <end position="79"/>
    </location>
</feature>